<dbReference type="PANTHER" id="PTHR10631:SF9">
    <property type="entry name" value="TRNA (GUANINE(26)-N(2))-DIMETHYLTRANSFERASE"/>
    <property type="match status" value="1"/>
</dbReference>
<keyword evidence="3" id="KW-0808">Transferase</keyword>
<name>K9YXV9_DACS8</name>
<dbReference type="GO" id="GO:0002940">
    <property type="term" value="P:tRNA N2-guanine methylation"/>
    <property type="evidence" value="ECO:0007669"/>
    <property type="project" value="TreeGrafter"/>
</dbReference>
<evidence type="ECO:0000313" key="7">
    <source>
        <dbReference type="EMBL" id="AFZ51776.1"/>
    </source>
</evidence>
<dbReference type="Gene3D" id="3.30.56.70">
    <property type="entry name" value="N2,N2-dimethylguanosine tRNA methyltransferase, C-terminal domain"/>
    <property type="match status" value="1"/>
</dbReference>
<keyword evidence="6" id="KW-0694">RNA-binding</keyword>
<dbReference type="InterPro" id="IPR002905">
    <property type="entry name" value="Trm1"/>
</dbReference>
<keyword evidence="2 7" id="KW-0489">Methyltransferase</keyword>
<dbReference type="Pfam" id="PF02005">
    <property type="entry name" value="TRM"/>
    <property type="match status" value="1"/>
</dbReference>
<dbReference type="GO" id="GO:0000049">
    <property type="term" value="F:tRNA binding"/>
    <property type="evidence" value="ECO:0007669"/>
    <property type="project" value="UniProtKB-KW"/>
</dbReference>
<dbReference type="PATRIC" id="fig|13035.3.peg.3689"/>
<evidence type="ECO:0000256" key="5">
    <source>
        <dbReference type="ARBA" id="ARBA00022694"/>
    </source>
</evidence>
<dbReference type="RefSeq" id="WP_015230753.1">
    <property type="nucleotide sequence ID" value="NC_019780.1"/>
</dbReference>
<keyword evidence="5" id="KW-0819">tRNA processing</keyword>
<dbReference type="InterPro" id="IPR029063">
    <property type="entry name" value="SAM-dependent_MTases_sf"/>
</dbReference>
<dbReference type="Proteomes" id="UP000010482">
    <property type="component" value="Chromosome"/>
</dbReference>
<dbReference type="STRING" id="13035.Dacsa_3257"/>
<evidence type="ECO:0000313" key="8">
    <source>
        <dbReference type="Proteomes" id="UP000010482"/>
    </source>
</evidence>
<dbReference type="eggNOG" id="COG1867">
    <property type="taxonomic scope" value="Bacteria"/>
</dbReference>
<evidence type="ECO:0000256" key="1">
    <source>
        <dbReference type="ARBA" id="ARBA00022555"/>
    </source>
</evidence>
<gene>
    <name evidence="7" type="ORF">Dacsa_3257</name>
</gene>
<dbReference type="HOGENOM" id="CLU_010862_5_1_3"/>
<evidence type="ECO:0000256" key="4">
    <source>
        <dbReference type="ARBA" id="ARBA00022691"/>
    </source>
</evidence>
<dbReference type="EMBL" id="CP003944">
    <property type="protein sequence ID" value="AFZ51776.1"/>
    <property type="molecule type" value="Genomic_DNA"/>
</dbReference>
<keyword evidence="8" id="KW-1185">Reference proteome</keyword>
<keyword evidence="1" id="KW-0820">tRNA-binding</keyword>
<dbReference type="Gene3D" id="3.40.50.150">
    <property type="entry name" value="Vaccinia Virus protein VP39"/>
    <property type="match status" value="1"/>
</dbReference>
<dbReference type="AlphaFoldDB" id="K9YXV9"/>
<evidence type="ECO:0000256" key="2">
    <source>
        <dbReference type="ARBA" id="ARBA00022603"/>
    </source>
</evidence>
<dbReference type="PROSITE" id="PS51626">
    <property type="entry name" value="SAM_MT_TRM1"/>
    <property type="match status" value="1"/>
</dbReference>
<protein>
    <submittedName>
        <fullName evidence="7">N2,N2-dimethylguanosine tRNA methyltransferase</fullName>
    </submittedName>
</protein>
<keyword evidence="4" id="KW-0949">S-adenosyl-L-methionine</keyword>
<organism evidence="7 8">
    <name type="scientific">Dactylococcopsis salina (strain PCC 8305)</name>
    <name type="common">Myxobactron salinum</name>
    <dbReference type="NCBI Taxonomy" id="13035"/>
    <lineage>
        <taxon>Bacteria</taxon>
        <taxon>Bacillati</taxon>
        <taxon>Cyanobacteriota</taxon>
        <taxon>Cyanophyceae</taxon>
        <taxon>Nodosilineales</taxon>
        <taxon>Cymatolegaceae</taxon>
        <taxon>Dactylococcopsis</taxon>
    </lineage>
</organism>
<proteinExistence type="predicted"/>
<dbReference type="InterPro" id="IPR042296">
    <property type="entry name" value="tRNA_met_Trm1_C"/>
</dbReference>
<sequence length="384" mass="43594">MNDRFALNNNSTSFPRFNKDYKEGKATFKIGNAFYRPTTKQVRDLGILAAKIHQEKIGKLRVLDAMAGCGVRGLRYILEADAESVWVNEANRNLQSLLKGNLANSLQPSQYKITHTDANRIFFDCYNHSDFYDLIDVDCFGVPFPYLSTVLWGTKIGGLVYLTSTDGRSLTGNDRENSLRYYGAYSRSHPAAHEQGLRVIMGKFQQHAASLGRGMKPVFAYFTGETYRLMMRLIEKPQLTEDNYGWLGYCHHCRDYQVVSWRKLGKALCHNDGERLVMSGPMWLGKLHDRATVEEMIALAKTWTWTEAVSLLEVMKAEADLPPYFYSLQSIGHAGKLDLPKRDRLIDALQEQGYRTCQTHVNSQAIKTEANFTTCVEIAKGLNN</sequence>
<dbReference type="SUPFAM" id="SSF53335">
    <property type="entry name" value="S-adenosyl-L-methionine-dependent methyltransferases"/>
    <property type="match status" value="1"/>
</dbReference>
<evidence type="ECO:0000256" key="6">
    <source>
        <dbReference type="ARBA" id="ARBA00022884"/>
    </source>
</evidence>
<dbReference type="KEGG" id="dsl:Dacsa_3257"/>
<dbReference type="PANTHER" id="PTHR10631">
    <property type="entry name" value="N 2 ,N 2 -DIMETHYLGUANOSINE TRNA METHYLTRANSFERASE"/>
    <property type="match status" value="1"/>
</dbReference>
<evidence type="ECO:0000256" key="3">
    <source>
        <dbReference type="ARBA" id="ARBA00022679"/>
    </source>
</evidence>
<reference evidence="7" key="1">
    <citation type="submission" date="2012-04" db="EMBL/GenBank/DDBJ databases">
        <title>Finished genome of Dactylococcopsis salina PCC 8305.</title>
        <authorList>
            <consortium name="US DOE Joint Genome Institute"/>
            <person name="Gugger M."/>
            <person name="Coursin T."/>
            <person name="Rippka R."/>
            <person name="Tandeau De Marsac N."/>
            <person name="Huntemann M."/>
            <person name="Wei C.-L."/>
            <person name="Han J."/>
            <person name="Detter J.C."/>
            <person name="Han C."/>
            <person name="Tapia R."/>
            <person name="Daligault H."/>
            <person name="Chen A."/>
            <person name="Krypides N."/>
            <person name="Mavromatis K."/>
            <person name="Markowitz V."/>
            <person name="Szeto E."/>
            <person name="Ivanova N."/>
            <person name="Ovchinnikova G."/>
            <person name="Pagani I."/>
            <person name="Pati A."/>
            <person name="Goodwin L."/>
            <person name="Peters L."/>
            <person name="Pitluck S."/>
            <person name="Woyke T."/>
            <person name="Kerfeld C."/>
        </authorList>
    </citation>
    <scope>NUCLEOTIDE SEQUENCE [LARGE SCALE GENOMIC DNA]</scope>
    <source>
        <strain evidence="7">PCC 8305</strain>
    </source>
</reference>
<accession>K9YXV9</accession>
<dbReference type="GO" id="GO:0016423">
    <property type="term" value="F:tRNA (guanine) methyltransferase activity"/>
    <property type="evidence" value="ECO:0007669"/>
    <property type="project" value="InterPro"/>
</dbReference>
<dbReference type="OrthoDB" id="448459at2"/>